<dbReference type="AlphaFoldDB" id="A0A1V6PQS4"/>
<comment type="caution">
    <text evidence="1">The sequence shown here is derived from an EMBL/GenBank/DDBJ whole genome shotgun (WGS) entry which is preliminary data.</text>
</comment>
<reference evidence="2" key="1">
    <citation type="journal article" date="2017" name="Nat. Microbiol.">
        <title>Global analysis of biosynthetic gene clusters reveals vast potential of secondary metabolite production in Penicillium species.</title>
        <authorList>
            <person name="Nielsen J.C."/>
            <person name="Grijseels S."/>
            <person name="Prigent S."/>
            <person name="Ji B."/>
            <person name="Dainat J."/>
            <person name="Nielsen K.F."/>
            <person name="Frisvad J.C."/>
            <person name="Workman M."/>
            <person name="Nielsen J."/>
        </authorList>
    </citation>
    <scope>NUCLEOTIDE SEQUENCE [LARGE SCALE GENOMIC DNA]</scope>
    <source>
        <strain evidence="2">IBT 31811</strain>
    </source>
</reference>
<proteinExistence type="predicted"/>
<gene>
    <name evidence="1" type="ORF">PENANT_c064G05911</name>
</gene>
<name>A0A1V6PQS4_9EURO</name>
<evidence type="ECO:0000313" key="2">
    <source>
        <dbReference type="Proteomes" id="UP000191672"/>
    </source>
</evidence>
<evidence type="ECO:0000313" key="1">
    <source>
        <dbReference type="EMBL" id="OQD79052.1"/>
    </source>
</evidence>
<protein>
    <submittedName>
        <fullName evidence="1">Uncharacterized protein</fullName>
    </submittedName>
</protein>
<dbReference type="EMBL" id="MDYN01000064">
    <property type="protein sequence ID" value="OQD79052.1"/>
    <property type="molecule type" value="Genomic_DNA"/>
</dbReference>
<organism evidence="1 2">
    <name type="scientific">Penicillium antarcticum</name>
    <dbReference type="NCBI Taxonomy" id="416450"/>
    <lineage>
        <taxon>Eukaryota</taxon>
        <taxon>Fungi</taxon>
        <taxon>Dikarya</taxon>
        <taxon>Ascomycota</taxon>
        <taxon>Pezizomycotina</taxon>
        <taxon>Eurotiomycetes</taxon>
        <taxon>Eurotiomycetidae</taxon>
        <taxon>Eurotiales</taxon>
        <taxon>Aspergillaceae</taxon>
        <taxon>Penicillium</taxon>
    </lineage>
</organism>
<keyword evidence="2" id="KW-1185">Reference proteome</keyword>
<dbReference type="Proteomes" id="UP000191672">
    <property type="component" value="Unassembled WGS sequence"/>
</dbReference>
<accession>A0A1V6PQS4</accession>
<sequence>MAGLANSDLRRLSLTYGVDSDETQTYALQIDDEDEPTIFEVIGQHPNFKRNVLQANAEKSSSFLGKEYVGVIGKSDIQRIKNVASTINVDNETVEWDCQDYVLGTLDKLEEEFVLDEDDQDYRDARSILKRKRGAII</sequence>